<feature type="domain" description="Glycoside hydrolase family 19 catalytic" evidence="1">
    <location>
        <begin position="110"/>
        <end position="165"/>
    </location>
</feature>
<dbReference type="AlphaFoldDB" id="A0A411X0E1"/>
<keyword evidence="3" id="KW-0378">Hydrolase</keyword>
<name>A0A411X0E1_9BURK</name>
<dbReference type="InterPro" id="IPR023346">
    <property type="entry name" value="Lysozyme-like_dom_sf"/>
</dbReference>
<protein>
    <submittedName>
        <fullName evidence="3">Glycoside hydrolase family 19 protein</fullName>
    </submittedName>
</protein>
<dbReference type="GO" id="GO:0006032">
    <property type="term" value="P:chitin catabolic process"/>
    <property type="evidence" value="ECO:0007669"/>
    <property type="project" value="InterPro"/>
</dbReference>
<dbReference type="Proteomes" id="UP000628442">
    <property type="component" value="Unassembled WGS sequence"/>
</dbReference>
<dbReference type="Proteomes" id="UP000292307">
    <property type="component" value="Chromosome"/>
</dbReference>
<dbReference type="RefSeq" id="WP_131146549.1">
    <property type="nucleotide sequence ID" value="NZ_BMWV01000005.1"/>
</dbReference>
<dbReference type="InterPro" id="IPR000726">
    <property type="entry name" value="Glyco_hydro_19_cat"/>
</dbReference>
<proteinExistence type="predicted"/>
<reference evidence="2" key="1">
    <citation type="journal article" date="2014" name="Int. J. Syst. Evol. Microbiol.">
        <title>Complete genome sequence of Corynebacterium casei LMG S-19264T (=DSM 44701T), isolated from a smear-ripened cheese.</title>
        <authorList>
            <consortium name="US DOE Joint Genome Institute (JGI-PGF)"/>
            <person name="Walter F."/>
            <person name="Albersmeier A."/>
            <person name="Kalinowski J."/>
            <person name="Ruckert C."/>
        </authorList>
    </citation>
    <scope>NUCLEOTIDE SEQUENCE</scope>
    <source>
        <strain evidence="2">KCTC 12343</strain>
    </source>
</reference>
<dbReference type="SUPFAM" id="SSF53955">
    <property type="entry name" value="Lysozyme-like"/>
    <property type="match status" value="1"/>
</dbReference>
<organism evidence="2 5">
    <name type="scientific">Pseudoduganella albidiflava</name>
    <dbReference type="NCBI Taxonomy" id="321983"/>
    <lineage>
        <taxon>Bacteria</taxon>
        <taxon>Pseudomonadati</taxon>
        <taxon>Pseudomonadota</taxon>
        <taxon>Betaproteobacteria</taxon>
        <taxon>Burkholderiales</taxon>
        <taxon>Oxalobacteraceae</taxon>
        <taxon>Telluria group</taxon>
        <taxon>Pseudoduganella</taxon>
    </lineage>
</organism>
<dbReference type="InterPro" id="IPR052354">
    <property type="entry name" value="Cell_Wall_Dynamics_Protein"/>
</dbReference>
<sequence length="201" mass="22348">MLNGETLRRAFPDCRDADDWAAALDSALNRFHITTRDRVCAFLAQTSHESGHFNRLEESLSYRTPARLMAVWPKRFPNEASATPFVQNPERLANFVYARRMGNGDEASGDGFRFRGRGLIQLTGRSNYHQAGDALGLDLVGVPDRLVSKEVAALSAAWFWDSRGLNALADHDKPDGDLEDFVEITRRINGGTVGLKERLAA</sequence>
<dbReference type="GO" id="GO:0004568">
    <property type="term" value="F:chitinase activity"/>
    <property type="evidence" value="ECO:0007669"/>
    <property type="project" value="InterPro"/>
</dbReference>
<dbReference type="Gene3D" id="1.10.530.10">
    <property type="match status" value="1"/>
</dbReference>
<reference evidence="2" key="3">
    <citation type="submission" date="2022-12" db="EMBL/GenBank/DDBJ databases">
        <authorList>
            <person name="Sun Q."/>
            <person name="Kim S."/>
        </authorList>
    </citation>
    <scope>NUCLEOTIDE SEQUENCE</scope>
    <source>
        <strain evidence="2">KCTC 12343</strain>
    </source>
</reference>
<gene>
    <name evidence="3" type="ORF">EYF70_17485</name>
    <name evidence="2" type="ORF">GCM10007387_26090</name>
</gene>
<evidence type="ECO:0000259" key="1">
    <source>
        <dbReference type="Pfam" id="PF00182"/>
    </source>
</evidence>
<evidence type="ECO:0000313" key="3">
    <source>
        <dbReference type="EMBL" id="QBI02436.1"/>
    </source>
</evidence>
<dbReference type="PANTHER" id="PTHR34408">
    <property type="entry name" value="FAMILY PROTEIN, PUTATIVE-RELATED"/>
    <property type="match status" value="1"/>
</dbReference>
<evidence type="ECO:0000313" key="5">
    <source>
        <dbReference type="Proteomes" id="UP000628442"/>
    </source>
</evidence>
<dbReference type="GO" id="GO:0016998">
    <property type="term" value="P:cell wall macromolecule catabolic process"/>
    <property type="evidence" value="ECO:0007669"/>
    <property type="project" value="InterPro"/>
</dbReference>
<evidence type="ECO:0000313" key="2">
    <source>
        <dbReference type="EMBL" id="GGY42855.1"/>
    </source>
</evidence>
<reference evidence="3 4" key="2">
    <citation type="submission" date="2019-02" db="EMBL/GenBank/DDBJ databases">
        <title>Draft Genome Sequences of Six Type Strains of the Genus Massilia.</title>
        <authorList>
            <person name="Miess H."/>
            <person name="Frediansyhah A."/>
            <person name="Gross H."/>
        </authorList>
    </citation>
    <scope>NUCLEOTIDE SEQUENCE [LARGE SCALE GENOMIC DNA]</scope>
    <source>
        <strain evidence="3 4">DSM 17472</strain>
    </source>
</reference>
<dbReference type="Pfam" id="PF00182">
    <property type="entry name" value="Glyco_hydro_19"/>
    <property type="match status" value="1"/>
</dbReference>
<dbReference type="PANTHER" id="PTHR34408:SF1">
    <property type="entry name" value="GLYCOSYL HYDROLASE FAMILY 19 DOMAIN-CONTAINING PROTEIN HI_1415"/>
    <property type="match status" value="1"/>
</dbReference>
<keyword evidence="4" id="KW-1185">Reference proteome</keyword>
<dbReference type="EMBL" id="BMWV01000005">
    <property type="protein sequence ID" value="GGY42855.1"/>
    <property type="molecule type" value="Genomic_DNA"/>
</dbReference>
<evidence type="ECO:0000313" key="4">
    <source>
        <dbReference type="Proteomes" id="UP000292307"/>
    </source>
</evidence>
<accession>A0A411X0E1</accession>
<dbReference type="EMBL" id="CP036401">
    <property type="protein sequence ID" value="QBI02436.1"/>
    <property type="molecule type" value="Genomic_DNA"/>
</dbReference>
<dbReference type="OrthoDB" id="1242806at2"/>